<organism evidence="3 4">
    <name type="scientific">Nesterenkonia flava</name>
    <dbReference type="NCBI Taxonomy" id="469799"/>
    <lineage>
        <taxon>Bacteria</taxon>
        <taxon>Bacillati</taxon>
        <taxon>Actinomycetota</taxon>
        <taxon>Actinomycetes</taxon>
        <taxon>Micrococcales</taxon>
        <taxon>Micrococcaceae</taxon>
        <taxon>Nesterenkonia</taxon>
    </lineage>
</organism>
<feature type="transmembrane region" description="Helical" evidence="2">
    <location>
        <begin position="56"/>
        <end position="76"/>
    </location>
</feature>
<dbReference type="EMBL" id="JAVKGT010000032">
    <property type="protein sequence ID" value="MDR5712670.1"/>
    <property type="molecule type" value="Genomic_DNA"/>
</dbReference>
<proteinExistence type="predicted"/>
<feature type="compositionally biased region" description="Gly residues" evidence="1">
    <location>
        <begin position="215"/>
        <end position="224"/>
    </location>
</feature>
<sequence>MIGHLAYFFQRRNTVLFIQAGAVLLLVSTALTWVTATGLGDTTAVSTLALSGGEMAPTVRAMGLVGVAGGVAATIARRWARGLIGAVLLGAGAISLLATVLAIADPAAAAAPSLGEVTGTTEQAAQYSLGFGLWIGLIGGIVLTLGSLGLLLFSPGWSDERASKKYDRGGSAGTAAPGRSQAAGTPQKADEFDLWDGLSDGEDPTAKEGEDPGEDGGTGSRRRR</sequence>
<dbReference type="Proteomes" id="UP001260872">
    <property type="component" value="Unassembled WGS sequence"/>
</dbReference>
<evidence type="ECO:0000256" key="2">
    <source>
        <dbReference type="SAM" id="Phobius"/>
    </source>
</evidence>
<accession>A0ABU1FVH2</accession>
<feature type="region of interest" description="Disordered" evidence="1">
    <location>
        <begin position="163"/>
        <end position="224"/>
    </location>
</feature>
<feature type="transmembrane region" description="Helical" evidence="2">
    <location>
        <begin position="131"/>
        <end position="153"/>
    </location>
</feature>
<comment type="caution">
    <text evidence="3">The sequence shown here is derived from an EMBL/GenBank/DDBJ whole genome shotgun (WGS) entry which is preliminary data.</text>
</comment>
<keyword evidence="2" id="KW-0812">Transmembrane</keyword>
<feature type="transmembrane region" description="Helical" evidence="2">
    <location>
        <begin position="15"/>
        <end position="36"/>
    </location>
</feature>
<gene>
    <name evidence="3" type="ORF">RH857_11105</name>
</gene>
<dbReference type="RefSeq" id="WP_310538041.1">
    <property type="nucleotide sequence ID" value="NZ_BAAAOC010000079.1"/>
</dbReference>
<dbReference type="InterPro" id="IPR019051">
    <property type="entry name" value="Trp_biosyn_TM_oprn/chp"/>
</dbReference>
<keyword evidence="2" id="KW-1133">Transmembrane helix</keyword>
<keyword evidence="2" id="KW-0472">Membrane</keyword>
<dbReference type="Pfam" id="PF09534">
    <property type="entry name" value="Trp_oprn_chp"/>
    <property type="match status" value="1"/>
</dbReference>
<name>A0ABU1FVH2_9MICC</name>
<protein>
    <submittedName>
        <fullName evidence="3">Trp biosynthesis-associated membrane protein</fullName>
    </submittedName>
</protein>
<reference evidence="4" key="1">
    <citation type="submission" date="2023-07" db="EMBL/GenBank/DDBJ databases">
        <title>Description of three actinobacteria isolated from air of manufacturing shop in a pharmaceutical factory.</title>
        <authorList>
            <person name="Zhang D.-F."/>
        </authorList>
    </citation>
    <scope>NUCLEOTIDE SEQUENCE [LARGE SCALE GENOMIC DNA]</scope>
    <source>
        <strain evidence="4">CCTCC AB 207010</strain>
    </source>
</reference>
<evidence type="ECO:0000256" key="1">
    <source>
        <dbReference type="SAM" id="MobiDB-lite"/>
    </source>
</evidence>
<feature type="transmembrane region" description="Helical" evidence="2">
    <location>
        <begin position="83"/>
        <end position="104"/>
    </location>
</feature>
<evidence type="ECO:0000313" key="4">
    <source>
        <dbReference type="Proteomes" id="UP001260872"/>
    </source>
</evidence>
<evidence type="ECO:0000313" key="3">
    <source>
        <dbReference type="EMBL" id="MDR5712670.1"/>
    </source>
</evidence>
<keyword evidence="4" id="KW-1185">Reference proteome</keyword>